<reference evidence="2" key="1">
    <citation type="journal article" date="2023" name="Mol. Biol. Evol.">
        <title>Third-Generation Sequencing Reveals the Adaptive Role of the Epigenome in Three Deep-Sea Polychaetes.</title>
        <authorList>
            <person name="Perez M."/>
            <person name="Aroh O."/>
            <person name="Sun Y."/>
            <person name="Lan Y."/>
            <person name="Juniper S.K."/>
            <person name="Young C.R."/>
            <person name="Angers B."/>
            <person name="Qian P.Y."/>
        </authorList>
    </citation>
    <scope>NUCLEOTIDE SEQUENCE</scope>
    <source>
        <strain evidence="2">R07B-5</strain>
    </source>
</reference>
<evidence type="ECO:0000259" key="1">
    <source>
        <dbReference type="PROSITE" id="PS50853"/>
    </source>
</evidence>
<proteinExistence type="predicted"/>
<name>A0AAD9K3R0_RIDPI</name>
<accession>A0AAD9K3R0</accession>
<dbReference type="SUPFAM" id="SSF49265">
    <property type="entry name" value="Fibronectin type III"/>
    <property type="match status" value="1"/>
</dbReference>
<dbReference type="PANTHER" id="PTHR16897">
    <property type="entry name" value="OS10G0105400 PROTEIN"/>
    <property type="match status" value="1"/>
</dbReference>
<evidence type="ECO:0000313" key="2">
    <source>
        <dbReference type="EMBL" id="KAK2164374.1"/>
    </source>
</evidence>
<feature type="domain" description="Fibronectin type-III" evidence="1">
    <location>
        <begin position="1187"/>
        <end position="1288"/>
    </location>
</feature>
<dbReference type="Gene3D" id="2.60.120.260">
    <property type="entry name" value="Galactose-binding domain-like"/>
    <property type="match status" value="1"/>
</dbReference>
<gene>
    <name evidence="2" type="ORF">NP493_1419g00015</name>
</gene>
<dbReference type="SMART" id="SM00060">
    <property type="entry name" value="FN3"/>
    <property type="match status" value="4"/>
</dbReference>
<evidence type="ECO:0000313" key="3">
    <source>
        <dbReference type="Proteomes" id="UP001209878"/>
    </source>
</evidence>
<dbReference type="Gene3D" id="2.60.40.10">
    <property type="entry name" value="Immunoglobulins"/>
    <property type="match status" value="1"/>
</dbReference>
<protein>
    <recommendedName>
        <fullName evidence="1">Fibronectin type-III domain-containing protein</fullName>
    </recommendedName>
</protein>
<dbReference type="PROSITE" id="PS50853">
    <property type="entry name" value="FN3"/>
    <property type="match status" value="3"/>
</dbReference>
<dbReference type="Proteomes" id="UP001209878">
    <property type="component" value="Unassembled WGS sequence"/>
</dbReference>
<comment type="caution">
    <text evidence="2">The sequence shown here is derived from an EMBL/GenBank/DDBJ whole genome shotgun (WGS) entry which is preliminary data.</text>
</comment>
<organism evidence="2 3">
    <name type="scientific">Ridgeia piscesae</name>
    <name type="common">Tubeworm</name>
    <dbReference type="NCBI Taxonomy" id="27915"/>
    <lineage>
        <taxon>Eukaryota</taxon>
        <taxon>Metazoa</taxon>
        <taxon>Spiralia</taxon>
        <taxon>Lophotrochozoa</taxon>
        <taxon>Annelida</taxon>
        <taxon>Polychaeta</taxon>
        <taxon>Sedentaria</taxon>
        <taxon>Canalipalpata</taxon>
        <taxon>Sabellida</taxon>
        <taxon>Siboglinidae</taxon>
        <taxon>Ridgeia</taxon>
    </lineage>
</organism>
<dbReference type="InterPro" id="IPR003961">
    <property type="entry name" value="FN3_dom"/>
</dbReference>
<dbReference type="InterPro" id="IPR013783">
    <property type="entry name" value="Ig-like_fold"/>
</dbReference>
<sequence>MTFTLRSQWAEFREATDIGRVSHVIATNLHLEPGHTYRAIVKFCHPDGCFEPLYSDGVTITPDAPVSRGITSATVSGTNLTFSWSPFADPSRMSPPASILHQLAWTLLIRHSQGGSTEHLYPWKKITNDGRNDVSMNSCTTRLSEQLETSSCVVLALRAYIEVGLYSTITRPLRGCDVTSKVKLTVLDAVAEKLHGDIQLQKNAIWEIPDREYTPSASTLSAVWPDLRHGTYLWKVVSSDVIRRRAYVQPETAPDYTDFDCSAPEVMACGVTQNNFVNVRGLSLNEGQRYYICILANATDLEFEKFTQHLEQNSECSNGIVVDTTPPTAGQVWVGSHRNHWRYQIDRSQLNIYWSSFIDVEIYGHSSHHTGVLKYAYAIGTSPGGVDIRDYVDVGITNMAVATGLTLQDGRTYFVSVRATDHVGKSTTAQSPGVTVDVTPPDVTGASIDVGGAYTTERNEMSASWKGVFVDAESGIDNYRWCLGSKPGYCDIMSYVKTPDLKASSKPNVELTLTDGHPVYVTVQAVNRVGLTAVLTSKAVIVDASDPFTGDVYDVTSVTGTTDIDYTTISSEIGAVWPGFHDPHSHVTGYSVNIGKCPTCGDILERSEVGLSTNIHLSHVTLEHGVTYYTTVEACNGAGICVTVTSDGVIPDTSPPVSGDLFDGISAEDIDYQSSRSTLSAHWLNFHDPESGLWYMEWSVGTSPGASDILAPTRLHVADEATTTLKQPLPRRKKLYTTLKVFNKAGLSIETTSNGFTVDDTPPVETSRASLNRKFGSLKPNTQIWKSSLNVLWKMSDPDSSVVEQFVSVTTRDSIHHNVPAVKLYGDEQEYTFSNVSLVDGEIYYAKVIACNGARLCTTSVSEGILVSFSPPVSGAFAVETEHAATLTRHRIGWMTYNGATLRLAWLGFSDAHCDVTTYYVTAGKTIGASDLLSGNKPVTIAHIVDDQHGDEGFVQKAEVSVTSAVQQNQNIYVSIWAENKVGLVSSRLHGTFTAVPSQSAAGTLALVRRCQPVTCEGHCTCAPHGQLTCKSTKACIDVKGKSGYQKLSVYDIEDYTVTAAPSVSDVDFTRAQCALAATWRPTTTTGKAPDRYEWGVGVEGEPMGQELLNVAKEPLWREIGHTNMALFTTASSRMLDVTLQTHRKYLVYVRAWYDADSYAVYVTDGVKTDSTPPSLSRSYKVAELQSDTSTSDVDFRTSTSNVTVTWRNVFRDTNAAIERYAVSVSKTLGGRDLTEKQVTSSVTKTTLTGLTLDTRDVYYSTVVAYNEAGLLRSAYSDGFRVDVTAPLTGRVWDGQGLSDQDYSSDNRTVSAWWRGFSDDESYIDHYEWCVGTGPSKQDIVTCRNVGLHTRSTTQLSAAQLPGTRLFSTVYAINGAGLKSDGVSSDGLVMDSTPPAILHKFRLGPNLLKNPSFEDDSGTREAAPKDWGAMGKVFVTKGAGVLSASHGQMFVDIVSGCVKQNVATETLKKYRVTFYVRAPDTARFHSQQLGYVRLPEVHAVFVVLSATSGEPWQKHVHYFMADDSVSTVNIGAVGHKTGFLLDNVSVQEVGLGRRGPATDLRDPVSSHVQPMHVHVTSRGSYTAVTAAWDVEDPESPVTGHSWAVGTVRGGVQLQIFRSVGLQTYARASAHFLQHGTEVHVTVVAENAAGLRTAIYSDPFKVDLTPPDLCCLVDGDSRKDVSYQMSRTLNVTWIVKDPESDVKYCEWALGKSPGSQEVQPFTRTTSLSTASVALDASVSHGETVFSVVHCFNYAGLQSTLVSSGVVMVTTPPDVSMATLSVITSSPSYYSSRDNHQSDRDRLYFGWHGIGDQCGIYGYEVGSIYRHTYVHSFLEIVAF</sequence>
<dbReference type="InterPro" id="IPR036116">
    <property type="entry name" value="FN3_sf"/>
</dbReference>
<feature type="domain" description="Fibronectin type-III" evidence="1">
    <location>
        <begin position="557"/>
        <end position="656"/>
    </location>
</feature>
<dbReference type="PANTHER" id="PTHR16897:SF2">
    <property type="entry name" value="OS03G0226600 PROTEIN"/>
    <property type="match status" value="1"/>
</dbReference>
<dbReference type="EMBL" id="JAODUO010001418">
    <property type="protein sequence ID" value="KAK2164374.1"/>
    <property type="molecule type" value="Genomic_DNA"/>
</dbReference>
<keyword evidence="3" id="KW-1185">Reference proteome</keyword>
<feature type="domain" description="Fibronectin type-III" evidence="1">
    <location>
        <begin position="1569"/>
        <end position="1667"/>
    </location>
</feature>